<dbReference type="Gene3D" id="2.40.10.10">
    <property type="entry name" value="Trypsin-like serine proteases"/>
    <property type="match status" value="2"/>
</dbReference>
<proteinExistence type="predicted"/>
<dbReference type="InterPro" id="IPR043504">
    <property type="entry name" value="Peptidase_S1_PA_chymotrypsin"/>
</dbReference>
<reference evidence="2 3" key="1">
    <citation type="journal article" date="2016" name="Nat. Commun.">
        <title>Thousands of microbial genomes shed light on interconnected biogeochemical processes in an aquifer system.</title>
        <authorList>
            <person name="Anantharaman K."/>
            <person name="Brown C.T."/>
            <person name="Hug L.A."/>
            <person name="Sharon I."/>
            <person name="Castelle C.J."/>
            <person name="Probst A.J."/>
            <person name="Thomas B.C."/>
            <person name="Singh A."/>
            <person name="Wilkins M.J."/>
            <person name="Karaoz U."/>
            <person name="Brodie E.L."/>
            <person name="Williams K.H."/>
            <person name="Hubbard S.S."/>
            <person name="Banfield J.F."/>
        </authorList>
    </citation>
    <scope>NUCLEOTIDE SEQUENCE [LARGE SCALE GENOMIC DNA]</scope>
</reference>
<evidence type="ECO:0000313" key="2">
    <source>
        <dbReference type="EMBL" id="OHA26360.1"/>
    </source>
</evidence>
<organism evidence="2 3">
    <name type="scientific">Candidatus Taylorbacteria bacterium RIFCSPHIGHO2_02_FULL_45_35</name>
    <dbReference type="NCBI Taxonomy" id="1802311"/>
    <lineage>
        <taxon>Bacteria</taxon>
        <taxon>Candidatus Tayloriibacteriota</taxon>
    </lineage>
</organism>
<dbReference type="AlphaFoldDB" id="A0A1G2MR40"/>
<dbReference type="Proteomes" id="UP000177943">
    <property type="component" value="Unassembled WGS sequence"/>
</dbReference>
<gene>
    <name evidence="2" type="ORF">A3D56_03740</name>
</gene>
<evidence type="ECO:0000313" key="3">
    <source>
        <dbReference type="Proteomes" id="UP000177943"/>
    </source>
</evidence>
<protein>
    <recommendedName>
        <fullName evidence="4">Serine protease</fullName>
    </recommendedName>
</protein>
<dbReference type="InterPro" id="IPR009003">
    <property type="entry name" value="Peptidase_S1_PA"/>
</dbReference>
<accession>A0A1G2MR40</accession>
<comment type="caution">
    <text evidence="2">The sequence shown here is derived from an EMBL/GenBank/DDBJ whole genome shotgun (WGS) entry which is preliminary data.</text>
</comment>
<feature type="region of interest" description="Disordered" evidence="1">
    <location>
        <begin position="71"/>
        <end position="93"/>
    </location>
</feature>
<dbReference type="SUPFAM" id="SSF50494">
    <property type="entry name" value="Trypsin-like serine proteases"/>
    <property type="match status" value="1"/>
</dbReference>
<sequence>MILFLRDIAVAFLGLILGLFLVGQTDQGNLPDNSKIEKANISTTTEIRYEIKKQNGVVGKKLETENAADTEKSSKILATSSPAENSAVKAPKIKPIPQTTAEKAVKTPEKLVNQDPDFSFLEMNEKARSIVVNILCTTKDGGLLKPISGTGAIIDTRGVVLTNAHIAQYLLLKDYGGKNSIECILRTGSPAYPRYHVELLFISPAWIKSNAKNIITEEPLGTGEHDYALLRITANVDENTPLPAHFPALPIEIGDGVASVKDQVVIAGYPAGFLGGIAIQRELFVSSALASVQEKYTFGTSTTDILSLGGSILAQKGASGGAVVSKKGDLIGIAVTTSLAENTAERDLRALTVSHINRSLVKELGVNIVDFLSGDIQKTAAEFNTGIAPLLTKQLENAISKGN</sequence>
<evidence type="ECO:0000256" key="1">
    <source>
        <dbReference type="SAM" id="MobiDB-lite"/>
    </source>
</evidence>
<evidence type="ECO:0008006" key="4">
    <source>
        <dbReference type="Google" id="ProtNLM"/>
    </source>
</evidence>
<dbReference type="Pfam" id="PF13365">
    <property type="entry name" value="Trypsin_2"/>
    <property type="match status" value="1"/>
</dbReference>
<name>A0A1G2MR40_9BACT</name>
<dbReference type="EMBL" id="MHRP01000032">
    <property type="protein sequence ID" value="OHA26360.1"/>
    <property type="molecule type" value="Genomic_DNA"/>
</dbReference>